<dbReference type="RefSeq" id="XP_070443781.1">
    <property type="nucleotide sequence ID" value="XM_070587680.1"/>
</dbReference>
<evidence type="ECO:0000313" key="3">
    <source>
        <dbReference type="RefSeq" id="XP_070443781.1"/>
    </source>
</evidence>
<feature type="compositionally biased region" description="Low complexity" evidence="1">
    <location>
        <begin position="17"/>
        <end position="35"/>
    </location>
</feature>
<evidence type="ECO:0000256" key="1">
    <source>
        <dbReference type="SAM" id="MobiDB-lite"/>
    </source>
</evidence>
<feature type="compositionally biased region" description="Low complexity" evidence="1">
    <location>
        <begin position="118"/>
        <end position="133"/>
    </location>
</feature>
<reference evidence="3" key="1">
    <citation type="submission" date="2025-08" db="UniProtKB">
        <authorList>
            <consortium name="RefSeq"/>
        </authorList>
    </citation>
    <scope>IDENTIFICATION</scope>
    <source>
        <tissue evidence="3">Blood</tissue>
    </source>
</reference>
<feature type="compositionally biased region" description="Basic residues" evidence="1">
    <location>
        <begin position="43"/>
        <end position="64"/>
    </location>
</feature>
<protein>
    <submittedName>
        <fullName evidence="3">Uncharacterized protein</fullName>
    </submittedName>
</protein>
<feature type="compositionally biased region" description="Basic and acidic residues" evidence="1">
    <location>
        <begin position="93"/>
        <end position="104"/>
    </location>
</feature>
<accession>A0ABM4LTK9</accession>
<dbReference type="GeneID" id="103547348"/>
<dbReference type="Proteomes" id="UP001652662">
    <property type="component" value="Chromosome 20"/>
</dbReference>
<name>A0ABM4LTK9_EQUPR</name>
<sequence>MRAAPSYCRAEHRQRGRGSASGAAGLGKARALQLGVSDAQRPKPARRRRRRRPGRPAAPPRHHSAQPGAARFEASPARRERVCRWGCEGLREGRGGKPGVERPPRGSRGSWRARARTRAPVPRGPRAPGRAEPLPLLGALTARASSSPPAAASCEVSRESRPAGTSENCLRVISKEQQCECTTWYGQFTRPAYVLPSSVELQIRDQDGLMMPREKVWKGIGGEEILPLKCRLHKRSEAQQRISRTESQAPEIFQMVFI</sequence>
<feature type="region of interest" description="Disordered" evidence="1">
    <location>
        <begin position="93"/>
        <end position="133"/>
    </location>
</feature>
<feature type="region of interest" description="Disordered" evidence="1">
    <location>
        <begin position="1"/>
        <end position="76"/>
    </location>
</feature>
<keyword evidence="2" id="KW-1185">Reference proteome</keyword>
<gene>
    <name evidence="3" type="primary">LOC103547348</name>
</gene>
<evidence type="ECO:0000313" key="2">
    <source>
        <dbReference type="Proteomes" id="UP001652662"/>
    </source>
</evidence>
<proteinExistence type="predicted"/>
<organism evidence="2 3">
    <name type="scientific">Equus przewalskii</name>
    <name type="common">Przewalski's horse</name>
    <name type="synonym">Equus caballus przewalskii</name>
    <dbReference type="NCBI Taxonomy" id="9798"/>
    <lineage>
        <taxon>Eukaryota</taxon>
        <taxon>Metazoa</taxon>
        <taxon>Chordata</taxon>
        <taxon>Craniata</taxon>
        <taxon>Vertebrata</taxon>
        <taxon>Euteleostomi</taxon>
        <taxon>Mammalia</taxon>
        <taxon>Eutheria</taxon>
        <taxon>Laurasiatheria</taxon>
        <taxon>Perissodactyla</taxon>
        <taxon>Equidae</taxon>
        <taxon>Equus</taxon>
    </lineage>
</organism>